<keyword evidence="3" id="KW-1003">Cell membrane</keyword>
<dbReference type="RefSeq" id="WP_092595095.1">
    <property type="nucleotide sequence ID" value="NZ_FNFI01000002.1"/>
</dbReference>
<dbReference type="GO" id="GO:0047355">
    <property type="term" value="F:CDP-glycerol glycerophosphotransferase activity"/>
    <property type="evidence" value="ECO:0007669"/>
    <property type="project" value="InterPro"/>
</dbReference>
<dbReference type="GO" id="GO:0005886">
    <property type="term" value="C:plasma membrane"/>
    <property type="evidence" value="ECO:0007669"/>
    <property type="project" value="UniProtKB-SubCell"/>
</dbReference>
<dbReference type="Proteomes" id="UP000242700">
    <property type="component" value="Unassembled WGS sequence"/>
</dbReference>
<evidence type="ECO:0000256" key="5">
    <source>
        <dbReference type="ARBA" id="ARBA00022944"/>
    </source>
</evidence>
<gene>
    <name evidence="8" type="ORF">SAMN05216187_10234</name>
</gene>
<name>A0A1G8VUW9_9STAP</name>
<dbReference type="Gene3D" id="3.40.50.11820">
    <property type="match status" value="1"/>
</dbReference>
<reference evidence="9" key="1">
    <citation type="submission" date="2016-10" db="EMBL/GenBank/DDBJ databases">
        <authorList>
            <person name="Varghese N."/>
            <person name="Submissions S."/>
        </authorList>
    </citation>
    <scope>NUCLEOTIDE SEQUENCE [LARGE SCALE GENOMIC DNA]</scope>
    <source>
        <strain evidence="9">CGMCC 1.8911</strain>
    </source>
</reference>
<dbReference type="GO" id="GO:0019350">
    <property type="term" value="P:teichoic acid biosynthetic process"/>
    <property type="evidence" value="ECO:0007669"/>
    <property type="project" value="UniProtKB-KW"/>
</dbReference>
<keyword evidence="4 8" id="KW-0808">Transferase</keyword>
<evidence type="ECO:0000256" key="7">
    <source>
        <dbReference type="SAM" id="Phobius"/>
    </source>
</evidence>
<dbReference type="PANTHER" id="PTHR37316:SF1">
    <property type="entry name" value="TEICHOIC ACID GLYCEROL-PHOSPHATE PRIMASE"/>
    <property type="match status" value="1"/>
</dbReference>
<proteinExistence type="inferred from homology"/>
<keyword evidence="6 7" id="KW-0472">Membrane</keyword>
<evidence type="ECO:0000256" key="6">
    <source>
        <dbReference type="ARBA" id="ARBA00023136"/>
    </source>
</evidence>
<dbReference type="Pfam" id="PF04464">
    <property type="entry name" value="Glyphos_transf"/>
    <property type="match status" value="1"/>
</dbReference>
<dbReference type="SUPFAM" id="SSF53756">
    <property type="entry name" value="UDP-Glycosyltransferase/glycogen phosphorylase"/>
    <property type="match status" value="1"/>
</dbReference>
<feature type="transmembrane region" description="Helical" evidence="7">
    <location>
        <begin position="7"/>
        <end position="26"/>
    </location>
</feature>
<evidence type="ECO:0000256" key="2">
    <source>
        <dbReference type="ARBA" id="ARBA00010488"/>
    </source>
</evidence>
<dbReference type="EMBL" id="FNFI01000002">
    <property type="protein sequence ID" value="SDJ69796.1"/>
    <property type="molecule type" value="Genomic_DNA"/>
</dbReference>
<dbReference type="OrthoDB" id="9811865at2"/>
<keyword evidence="7" id="KW-0812">Transmembrane</keyword>
<dbReference type="STRING" id="586411.SAMN05216187_10234"/>
<dbReference type="InterPro" id="IPR051612">
    <property type="entry name" value="Teichoic_Acid_Biosynth"/>
</dbReference>
<keyword evidence="7" id="KW-1133">Transmembrane helix</keyword>
<evidence type="ECO:0000313" key="8">
    <source>
        <dbReference type="EMBL" id="SDJ69796.1"/>
    </source>
</evidence>
<comment type="subcellular location">
    <subcellularLocation>
        <location evidence="1">Cell membrane</location>
        <topology evidence="1">Peripheral membrane protein</topology>
    </subcellularLocation>
</comment>
<protein>
    <submittedName>
        <fullName evidence="8">CDP-glycerol glycerophosphotransferase, TagB/SpsB family</fullName>
    </submittedName>
</protein>
<accession>A0A1G8VUW9</accession>
<dbReference type="InterPro" id="IPR007554">
    <property type="entry name" value="Glycerophosphate_synth"/>
</dbReference>
<dbReference type="Gene3D" id="3.40.50.12580">
    <property type="match status" value="1"/>
</dbReference>
<sequence>MIKEAAIALYLFILNIIFNFFSLFPIKNKTVMLTSFGDNMEYLIEDINAETQSDIFVLKEPRCKKSFAGVKDRNIIQFSPKNLLSLFKGMYHLATGKYIFIDNYHVVLAACNFRKDVTCTQLWHANGAVKYFGWRDKTIASRPDSAYKRFEKVYSRFHNFAVSSDEMAYIFGEAFNSKKESMLKTGMPRTDFFYNTQAMRIEKNNLYSLLPQLNNKKVLLYAPTFRDNQLNAARVALDLELMKKQLGENCHLLLKLHPAVELSSLNNNDFVTDVSNGYDINALLTVTDILITDYSSIPFEFSILNKPMIFFSYDLDDYKKERGIWFNYETYMPGPVVFNTQSVISVIQKNIFDMEKIKDFNKQWNKYSDGSASKKLVEYIYNK</sequence>
<dbReference type="InterPro" id="IPR043148">
    <property type="entry name" value="TagF_C"/>
</dbReference>
<comment type="similarity">
    <text evidence="2">Belongs to the CDP-glycerol glycerophosphotransferase family.</text>
</comment>
<dbReference type="InterPro" id="IPR043149">
    <property type="entry name" value="TagF_N"/>
</dbReference>
<dbReference type="AlphaFoldDB" id="A0A1G8VUW9"/>
<evidence type="ECO:0000313" key="9">
    <source>
        <dbReference type="Proteomes" id="UP000242700"/>
    </source>
</evidence>
<dbReference type="PANTHER" id="PTHR37316">
    <property type="entry name" value="TEICHOIC ACID GLYCEROL-PHOSPHATE PRIMASE"/>
    <property type="match status" value="1"/>
</dbReference>
<evidence type="ECO:0000256" key="4">
    <source>
        <dbReference type="ARBA" id="ARBA00022679"/>
    </source>
</evidence>
<evidence type="ECO:0000256" key="1">
    <source>
        <dbReference type="ARBA" id="ARBA00004202"/>
    </source>
</evidence>
<keyword evidence="5" id="KW-0777">Teichoic acid biosynthesis</keyword>
<evidence type="ECO:0000256" key="3">
    <source>
        <dbReference type="ARBA" id="ARBA00022475"/>
    </source>
</evidence>
<organism evidence="8 9">
    <name type="scientific">Jeotgalicoccus aerolatus</name>
    <dbReference type="NCBI Taxonomy" id="709510"/>
    <lineage>
        <taxon>Bacteria</taxon>
        <taxon>Bacillati</taxon>
        <taxon>Bacillota</taxon>
        <taxon>Bacilli</taxon>
        <taxon>Bacillales</taxon>
        <taxon>Staphylococcaceae</taxon>
        <taxon>Jeotgalicoccus</taxon>
    </lineage>
</organism>